<evidence type="ECO:0000313" key="1">
    <source>
        <dbReference type="EMBL" id="JAD81581.1"/>
    </source>
</evidence>
<reference evidence="1" key="1">
    <citation type="submission" date="2014-09" db="EMBL/GenBank/DDBJ databases">
        <authorList>
            <person name="Magalhaes I.L.F."/>
            <person name="Oliveira U."/>
            <person name="Santos F.R."/>
            <person name="Vidigal T.H.D.A."/>
            <person name="Brescovit A.D."/>
            <person name="Santos A.J."/>
        </authorList>
    </citation>
    <scope>NUCLEOTIDE SEQUENCE</scope>
    <source>
        <tissue evidence="1">Shoot tissue taken approximately 20 cm above the soil surface</tissue>
    </source>
</reference>
<protein>
    <submittedName>
        <fullName evidence="1">Uncharacterized protein</fullName>
    </submittedName>
</protein>
<dbReference type="EMBL" id="GBRH01216314">
    <property type="protein sequence ID" value="JAD81581.1"/>
    <property type="molecule type" value="Transcribed_RNA"/>
</dbReference>
<dbReference type="AlphaFoldDB" id="A0A0A9D169"/>
<accession>A0A0A9D169</accession>
<name>A0A0A9D169_ARUDO</name>
<sequence>MKMIFHHSGSSGYTHIHLSPIFSSGSLIMYQNLHYSNSWLKMVMSTLFLLV</sequence>
<reference evidence="1" key="2">
    <citation type="journal article" date="2015" name="Data Brief">
        <title>Shoot transcriptome of the giant reed, Arundo donax.</title>
        <authorList>
            <person name="Barrero R.A."/>
            <person name="Guerrero F.D."/>
            <person name="Moolhuijzen P."/>
            <person name="Goolsby J.A."/>
            <person name="Tidwell J."/>
            <person name="Bellgard S.E."/>
            <person name="Bellgard M.I."/>
        </authorList>
    </citation>
    <scope>NUCLEOTIDE SEQUENCE</scope>
    <source>
        <tissue evidence="1">Shoot tissue taken approximately 20 cm above the soil surface</tissue>
    </source>
</reference>
<organism evidence="1">
    <name type="scientific">Arundo donax</name>
    <name type="common">Giant reed</name>
    <name type="synonym">Donax arundinaceus</name>
    <dbReference type="NCBI Taxonomy" id="35708"/>
    <lineage>
        <taxon>Eukaryota</taxon>
        <taxon>Viridiplantae</taxon>
        <taxon>Streptophyta</taxon>
        <taxon>Embryophyta</taxon>
        <taxon>Tracheophyta</taxon>
        <taxon>Spermatophyta</taxon>
        <taxon>Magnoliopsida</taxon>
        <taxon>Liliopsida</taxon>
        <taxon>Poales</taxon>
        <taxon>Poaceae</taxon>
        <taxon>PACMAD clade</taxon>
        <taxon>Arundinoideae</taxon>
        <taxon>Arundineae</taxon>
        <taxon>Arundo</taxon>
    </lineage>
</organism>
<proteinExistence type="predicted"/>